<dbReference type="InterPro" id="IPR003439">
    <property type="entry name" value="ABC_transporter-like_ATP-bd"/>
</dbReference>
<evidence type="ECO:0000313" key="11">
    <source>
        <dbReference type="Proteomes" id="UP000002709"/>
    </source>
</evidence>
<evidence type="ECO:0000256" key="3">
    <source>
        <dbReference type="ARBA" id="ARBA00022496"/>
    </source>
</evidence>
<dbReference type="RefSeq" id="WP_011358438.1">
    <property type="nucleotide sequence ID" value="NC_007512.1"/>
</dbReference>
<keyword evidence="8" id="KW-0472">Membrane</keyword>
<keyword evidence="3" id="KW-0410">Iron transport</keyword>
<dbReference type="GO" id="GO:0015408">
    <property type="term" value="F:ABC-type ferric iron transporter activity"/>
    <property type="evidence" value="ECO:0007669"/>
    <property type="project" value="InterPro"/>
</dbReference>
<dbReference type="PANTHER" id="PTHR42781:SF4">
    <property type="entry name" value="SPERMIDINE_PUTRESCINE IMPORT ATP-BINDING PROTEIN POTA"/>
    <property type="match status" value="1"/>
</dbReference>
<dbReference type="InterPro" id="IPR017871">
    <property type="entry name" value="ABC_transporter-like_CS"/>
</dbReference>
<evidence type="ECO:0000256" key="8">
    <source>
        <dbReference type="ARBA" id="ARBA00023136"/>
    </source>
</evidence>
<dbReference type="PROSITE" id="PS50893">
    <property type="entry name" value="ABC_TRANSPORTER_2"/>
    <property type="match status" value="1"/>
</dbReference>
<dbReference type="PROSITE" id="PS00211">
    <property type="entry name" value="ABC_TRANSPORTER_1"/>
    <property type="match status" value="1"/>
</dbReference>
<dbReference type="OrthoDB" id="9802264at2"/>
<keyword evidence="5" id="KW-0067">ATP-binding</keyword>
<dbReference type="InterPro" id="IPR027417">
    <property type="entry name" value="P-loop_NTPase"/>
</dbReference>
<dbReference type="AlphaFoldDB" id="Q3B265"/>
<keyword evidence="4" id="KW-0547">Nucleotide-binding</keyword>
<keyword evidence="6" id="KW-0408">Iron</keyword>
<keyword evidence="1" id="KW-0813">Transport</keyword>
<dbReference type="eggNOG" id="COG3842">
    <property type="taxonomic scope" value="Bacteria"/>
</dbReference>
<evidence type="ECO:0000256" key="1">
    <source>
        <dbReference type="ARBA" id="ARBA00022448"/>
    </source>
</evidence>
<evidence type="ECO:0000256" key="2">
    <source>
        <dbReference type="ARBA" id="ARBA00022475"/>
    </source>
</evidence>
<dbReference type="Gene3D" id="3.40.50.300">
    <property type="entry name" value="P-loop containing nucleotide triphosphate hydrolases"/>
    <property type="match status" value="1"/>
</dbReference>
<dbReference type="InterPro" id="IPR003593">
    <property type="entry name" value="AAA+_ATPase"/>
</dbReference>
<dbReference type="GO" id="GO:0005524">
    <property type="term" value="F:ATP binding"/>
    <property type="evidence" value="ECO:0007669"/>
    <property type="project" value="UniProtKB-KW"/>
</dbReference>
<dbReference type="HOGENOM" id="CLU_000604_1_1_10"/>
<gene>
    <name evidence="10" type="ordered locus">Plut_1712</name>
</gene>
<dbReference type="InterPro" id="IPR050093">
    <property type="entry name" value="ABC_SmlMolc_Importer"/>
</dbReference>
<sequence length="299" mass="33376">MIRIQIEKTLSGAEGPFVLSLDLCLRPGSFNCIYGPSGSGKTTLLRILSGLDVPDRGFIEVNGCRWFDAETGINRPPQERRVGFVFQDYALFPTMTVRENLGFAQQKKDRGKIDDILELTGLTALSNRLPRTLSGGQQQRVALARSILREPDILLLDEPLSALDEDTRRRLQDEIRNYHTRFALTTLLVSHDRQEVFRLADTVHVLERGRVVRHGSPMEAFLGRITSSRFSFIGTILSIRSADCIHLAVIAAGNELVEVVLSRSDTQTLHPGDQVLVASKAFNPIIRKLQPHDPAPPTF</sequence>
<dbReference type="SMART" id="SM00382">
    <property type="entry name" value="AAA"/>
    <property type="match status" value="1"/>
</dbReference>
<dbReference type="EMBL" id="CP000096">
    <property type="protein sequence ID" value="ABB24566.1"/>
    <property type="molecule type" value="Genomic_DNA"/>
</dbReference>
<evidence type="ECO:0000256" key="6">
    <source>
        <dbReference type="ARBA" id="ARBA00023004"/>
    </source>
</evidence>
<keyword evidence="11" id="KW-1185">Reference proteome</keyword>
<keyword evidence="2" id="KW-1003">Cell membrane</keyword>
<dbReference type="STRING" id="319225.Plut_1712"/>
<evidence type="ECO:0000256" key="7">
    <source>
        <dbReference type="ARBA" id="ARBA00023065"/>
    </source>
</evidence>
<dbReference type="SUPFAM" id="SSF52540">
    <property type="entry name" value="P-loop containing nucleoside triphosphate hydrolases"/>
    <property type="match status" value="1"/>
</dbReference>
<organism evidence="10 11">
    <name type="scientific">Chlorobium luteolum (strain DSM 273 / BCRC 81028 / 2530)</name>
    <name type="common">Pelodictyon luteolum</name>
    <dbReference type="NCBI Taxonomy" id="319225"/>
    <lineage>
        <taxon>Bacteria</taxon>
        <taxon>Pseudomonadati</taxon>
        <taxon>Chlorobiota</taxon>
        <taxon>Chlorobiia</taxon>
        <taxon>Chlorobiales</taxon>
        <taxon>Chlorobiaceae</taxon>
        <taxon>Chlorobium/Pelodictyon group</taxon>
        <taxon>Pelodictyon</taxon>
    </lineage>
</organism>
<accession>Q3B265</accession>
<protein>
    <submittedName>
        <fullName evidence="10">ATPase</fullName>
    </submittedName>
</protein>
<name>Q3B265_CHLL3</name>
<feature type="domain" description="ABC transporter" evidence="9">
    <location>
        <begin position="1"/>
        <end position="233"/>
    </location>
</feature>
<dbReference type="Pfam" id="PF00005">
    <property type="entry name" value="ABC_tran"/>
    <property type="match status" value="1"/>
</dbReference>
<dbReference type="GO" id="GO:0016887">
    <property type="term" value="F:ATP hydrolysis activity"/>
    <property type="evidence" value="ECO:0007669"/>
    <property type="project" value="InterPro"/>
</dbReference>
<evidence type="ECO:0000313" key="10">
    <source>
        <dbReference type="EMBL" id="ABB24566.1"/>
    </source>
</evidence>
<keyword evidence="7" id="KW-0406">Ion transport</keyword>
<dbReference type="Proteomes" id="UP000002709">
    <property type="component" value="Chromosome"/>
</dbReference>
<dbReference type="PANTHER" id="PTHR42781">
    <property type="entry name" value="SPERMIDINE/PUTRESCINE IMPORT ATP-BINDING PROTEIN POTA"/>
    <property type="match status" value="1"/>
</dbReference>
<dbReference type="CDD" id="cd03259">
    <property type="entry name" value="ABC_Carb_Solutes_like"/>
    <property type="match status" value="1"/>
</dbReference>
<dbReference type="GO" id="GO:0016020">
    <property type="term" value="C:membrane"/>
    <property type="evidence" value="ECO:0007669"/>
    <property type="project" value="InterPro"/>
</dbReference>
<proteinExistence type="predicted"/>
<dbReference type="InterPro" id="IPR015853">
    <property type="entry name" value="ABC_transpr_FbpC"/>
</dbReference>
<evidence type="ECO:0000256" key="4">
    <source>
        <dbReference type="ARBA" id="ARBA00022741"/>
    </source>
</evidence>
<dbReference type="KEGG" id="plt:Plut_1712"/>
<reference evidence="11" key="1">
    <citation type="submission" date="2005-08" db="EMBL/GenBank/DDBJ databases">
        <title>Complete sequence of Pelodictyon luteolum DSM 273.</title>
        <authorList>
            <consortium name="US DOE Joint Genome Institute"/>
            <person name="Copeland A."/>
            <person name="Lucas S."/>
            <person name="Lapidus A."/>
            <person name="Barry K."/>
            <person name="Detter J.C."/>
            <person name="Glavina T."/>
            <person name="Hammon N."/>
            <person name="Israni S."/>
            <person name="Pitluck S."/>
            <person name="Bryant D."/>
            <person name="Schmutz J."/>
            <person name="Larimer F."/>
            <person name="Land M."/>
            <person name="Kyrpides N."/>
            <person name="Ivanova N."/>
            <person name="Richardson P."/>
        </authorList>
    </citation>
    <scope>NUCLEOTIDE SEQUENCE [LARGE SCALE GENOMIC DNA]</scope>
    <source>
        <strain evidence="11">DSM 273 / BCRC 81028 / 2530</strain>
    </source>
</reference>
<evidence type="ECO:0000259" key="9">
    <source>
        <dbReference type="PROSITE" id="PS50893"/>
    </source>
</evidence>
<evidence type="ECO:0000256" key="5">
    <source>
        <dbReference type="ARBA" id="ARBA00022840"/>
    </source>
</evidence>